<name>A0AA48K8M9_9BACT</name>
<proteinExistence type="inferred from homology"/>
<comment type="catalytic activity">
    <reaction evidence="7">
        <text>GTP + succinate + CoA = succinyl-CoA + GDP + phosphate</text>
        <dbReference type="Rhea" id="RHEA:22120"/>
        <dbReference type="ChEBI" id="CHEBI:30031"/>
        <dbReference type="ChEBI" id="CHEBI:37565"/>
        <dbReference type="ChEBI" id="CHEBI:43474"/>
        <dbReference type="ChEBI" id="CHEBI:57287"/>
        <dbReference type="ChEBI" id="CHEBI:57292"/>
        <dbReference type="ChEBI" id="CHEBI:58189"/>
    </reaction>
</comment>
<dbReference type="NCBIfam" id="TIGR01016">
    <property type="entry name" value="sucCoAbeta"/>
    <property type="match status" value="1"/>
</dbReference>
<comment type="pathway">
    <text evidence="7">Carbohydrate metabolism; tricarboxylic acid cycle; succinate from succinyl-CoA (ligase route): step 1/1.</text>
</comment>
<dbReference type="NCBIfam" id="NF001913">
    <property type="entry name" value="PRK00696.1"/>
    <property type="match status" value="1"/>
</dbReference>
<keyword evidence="11" id="KW-1185">Reference proteome</keyword>
<evidence type="ECO:0000259" key="9">
    <source>
        <dbReference type="PROSITE" id="PS50975"/>
    </source>
</evidence>
<keyword evidence="5 7" id="KW-0547">Nucleotide-binding</keyword>
<evidence type="ECO:0000256" key="7">
    <source>
        <dbReference type="HAMAP-Rule" id="MF_00558"/>
    </source>
</evidence>
<dbReference type="FunFam" id="3.30.1490.20:FF:000002">
    <property type="entry name" value="Succinate--CoA ligase [ADP-forming] subunit beta"/>
    <property type="match status" value="1"/>
</dbReference>
<dbReference type="GO" id="GO:0006099">
    <property type="term" value="P:tricarboxylic acid cycle"/>
    <property type="evidence" value="ECO:0007669"/>
    <property type="project" value="UniProtKB-UniRule"/>
</dbReference>
<feature type="binding site" evidence="7">
    <location>
        <position position="106"/>
    </location>
    <ligand>
        <name>ATP</name>
        <dbReference type="ChEBI" id="CHEBI:30616"/>
    </ligand>
</feature>
<dbReference type="Proteomes" id="UP001238179">
    <property type="component" value="Chromosome"/>
</dbReference>
<dbReference type="SUPFAM" id="SSF56059">
    <property type="entry name" value="Glutathione synthetase ATP-binding domain-like"/>
    <property type="match status" value="1"/>
</dbReference>
<accession>A0AA48K8M9</accession>
<comment type="subunit">
    <text evidence="7">Heterotetramer of two alpha and two beta subunits.</text>
</comment>
<keyword evidence="2 7" id="KW-0816">Tricarboxylic acid cycle</keyword>
<dbReference type="EMBL" id="AP027080">
    <property type="protein sequence ID" value="BDU73084.1"/>
    <property type="molecule type" value="Genomic_DNA"/>
</dbReference>
<evidence type="ECO:0000256" key="1">
    <source>
        <dbReference type="ARBA" id="ARBA00009182"/>
    </source>
</evidence>
<dbReference type="Gene3D" id="3.40.50.261">
    <property type="entry name" value="Succinyl-CoA synthetase domains"/>
    <property type="match status" value="1"/>
</dbReference>
<dbReference type="PIRSF" id="PIRSF001554">
    <property type="entry name" value="SucCS_beta"/>
    <property type="match status" value="1"/>
</dbReference>
<dbReference type="GO" id="GO:0000287">
    <property type="term" value="F:magnesium ion binding"/>
    <property type="evidence" value="ECO:0007669"/>
    <property type="project" value="UniProtKB-UniRule"/>
</dbReference>
<dbReference type="Pfam" id="PF08442">
    <property type="entry name" value="ATP-grasp_2"/>
    <property type="match status" value="1"/>
</dbReference>
<dbReference type="Gene3D" id="3.30.470.20">
    <property type="entry name" value="ATP-grasp fold, B domain"/>
    <property type="match status" value="1"/>
</dbReference>
<protein>
    <recommendedName>
        <fullName evidence="7">Succinate--CoA ligase [ADP-forming] subunit beta</fullName>
        <ecNumber evidence="7">6.2.1.5</ecNumber>
    </recommendedName>
    <alternativeName>
        <fullName evidence="7">Succinyl-CoA synthetase subunit beta</fullName>
        <shortName evidence="7">SCS-beta</shortName>
    </alternativeName>
</protein>
<dbReference type="SUPFAM" id="SSF52210">
    <property type="entry name" value="Succinyl-CoA synthetase domains"/>
    <property type="match status" value="1"/>
</dbReference>
<dbReference type="AlphaFoldDB" id="A0AA48K8M9"/>
<feature type="binding site" evidence="7">
    <location>
        <position position="263"/>
    </location>
    <ligand>
        <name>substrate</name>
        <note>ligand shared with subunit alpha</note>
    </ligand>
</feature>
<gene>
    <name evidence="7 10" type="primary">sucC</name>
    <name evidence="10" type="ORF">METEAL_22580</name>
</gene>
<evidence type="ECO:0000256" key="8">
    <source>
        <dbReference type="PROSITE-ProRule" id="PRU00409"/>
    </source>
</evidence>
<dbReference type="GO" id="GO:0004775">
    <property type="term" value="F:succinate-CoA ligase (ADP-forming) activity"/>
    <property type="evidence" value="ECO:0007669"/>
    <property type="project" value="UniProtKB-UniRule"/>
</dbReference>
<sequence length="385" mass="40868">MNIHEYQAKELLRTYGVATPGGRVARDAAEAAAITREMGGRSVVKAQIHAGGRGKGGGVKFAKTPEEAAELFTKMNGMNLVTKQTGAEGRTVHTVFLSDPVDIARELYLSFLVDRATGRVTALASTEGGVEIEEVAEHTPEKIVKIAVDSALGLTGHQARELAFALGLEGDSWKKGATFFQNLYRLFVEKDCSMVEINPLVVTAQGDVCALDAKIAFDDNALFRHPEIVAYRDLNEEAHAEIEASKYGLNFIKLDGSIGCMVNGAGLAMATMDIIQYHGSSPANFLDVGGGASEEAVKNAFRIILQDPGVKAVLVNIFGGIMRCDIVAAGVVNAAKDIGVTVPVVVRLEGTNVEQGKKILSESGLSIQVAANLDDAARKVVASIR</sequence>
<dbReference type="PROSITE" id="PS50975">
    <property type="entry name" value="ATP_GRASP"/>
    <property type="match status" value="1"/>
</dbReference>
<dbReference type="RefSeq" id="WP_316411727.1">
    <property type="nucleotide sequence ID" value="NZ_AP027080.1"/>
</dbReference>
<dbReference type="GO" id="GO:0006104">
    <property type="term" value="P:succinyl-CoA metabolic process"/>
    <property type="evidence" value="ECO:0007669"/>
    <property type="project" value="TreeGrafter"/>
</dbReference>
<dbReference type="HAMAP" id="MF_00558">
    <property type="entry name" value="Succ_CoA_beta"/>
    <property type="match status" value="1"/>
</dbReference>
<dbReference type="PANTHER" id="PTHR11815">
    <property type="entry name" value="SUCCINYL-COA SYNTHETASE BETA CHAIN"/>
    <property type="match status" value="1"/>
</dbReference>
<comment type="function">
    <text evidence="7">Succinyl-CoA synthetase functions in the citric acid cycle (TCA), coupling the hydrolysis of succinyl-CoA to the synthesis of either ATP or GTP and thus represents the only step of substrate-level phosphorylation in the TCA. The beta subunit provides nucleotide specificity of the enzyme and binds the substrate succinate, while the binding sites for coenzyme A and phosphate are found in the alpha subunit.</text>
</comment>
<evidence type="ECO:0000313" key="11">
    <source>
        <dbReference type="Proteomes" id="UP001238179"/>
    </source>
</evidence>
<comment type="catalytic activity">
    <reaction evidence="7">
        <text>succinate + ATP + CoA = succinyl-CoA + ADP + phosphate</text>
        <dbReference type="Rhea" id="RHEA:17661"/>
        <dbReference type="ChEBI" id="CHEBI:30031"/>
        <dbReference type="ChEBI" id="CHEBI:30616"/>
        <dbReference type="ChEBI" id="CHEBI:43474"/>
        <dbReference type="ChEBI" id="CHEBI:57287"/>
        <dbReference type="ChEBI" id="CHEBI:57292"/>
        <dbReference type="ChEBI" id="CHEBI:456216"/>
        <dbReference type="EC" id="6.2.1.5"/>
    </reaction>
</comment>
<dbReference type="EC" id="6.2.1.5" evidence="7"/>
<comment type="similarity">
    <text evidence="1 7">Belongs to the succinate/malate CoA ligase beta subunit family.</text>
</comment>
<feature type="binding site" evidence="7">
    <location>
        <position position="45"/>
    </location>
    <ligand>
        <name>ATP</name>
        <dbReference type="ChEBI" id="CHEBI:30616"/>
    </ligand>
</feature>
<dbReference type="FunFam" id="3.40.50.261:FF:000001">
    <property type="entry name" value="Succinate--CoA ligase [ADP-forming] subunit beta"/>
    <property type="match status" value="1"/>
</dbReference>
<dbReference type="InterPro" id="IPR013650">
    <property type="entry name" value="ATP-grasp_succ-CoA_synth-type"/>
</dbReference>
<dbReference type="InterPro" id="IPR011761">
    <property type="entry name" value="ATP-grasp"/>
</dbReference>
<dbReference type="Gene3D" id="3.30.1490.20">
    <property type="entry name" value="ATP-grasp fold, A domain"/>
    <property type="match status" value="1"/>
</dbReference>
<dbReference type="InterPro" id="IPR005811">
    <property type="entry name" value="SUCC_ACL_C"/>
</dbReference>
<keyword evidence="6 7" id="KW-0460">Magnesium</keyword>
<feature type="binding site" evidence="7">
    <location>
        <position position="101"/>
    </location>
    <ligand>
        <name>ATP</name>
        <dbReference type="ChEBI" id="CHEBI:30616"/>
    </ligand>
</feature>
<dbReference type="Pfam" id="PF00549">
    <property type="entry name" value="Ligase_CoA"/>
    <property type="match status" value="1"/>
</dbReference>
<dbReference type="GO" id="GO:0042709">
    <property type="term" value="C:succinate-CoA ligase complex"/>
    <property type="evidence" value="ECO:0007669"/>
    <property type="project" value="TreeGrafter"/>
</dbReference>
<feature type="binding site" evidence="7">
    <location>
        <position position="198"/>
    </location>
    <ligand>
        <name>Mg(2+)</name>
        <dbReference type="ChEBI" id="CHEBI:18420"/>
    </ligand>
</feature>
<evidence type="ECO:0000256" key="5">
    <source>
        <dbReference type="ARBA" id="ARBA00022741"/>
    </source>
</evidence>
<organism evidence="10 11">
    <name type="scientific">Mesoterricola silvestris</name>
    <dbReference type="NCBI Taxonomy" id="2927979"/>
    <lineage>
        <taxon>Bacteria</taxon>
        <taxon>Pseudomonadati</taxon>
        <taxon>Acidobacteriota</taxon>
        <taxon>Holophagae</taxon>
        <taxon>Holophagales</taxon>
        <taxon>Holophagaceae</taxon>
        <taxon>Mesoterricola</taxon>
    </lineage>
</organism>
<feature type="binding site" evidence="7">
    <location>
        <begin position="320"/>
        <end position="322"/>
    </location>
    <ligand>
        <name>substrate</name>
        <note>ligand shared with subunit alpha</note>
    </ligand>
</feature>
<evidence type="ECO:0000256" key="2">
    <source>
        <dbReference type="ARBA" id="ARBA00022532"/>
    </source>
</evidence>
<dbReference type="GO" id="GO:0005829">
    <property type="term" value="C:cytosol"/>
    <property type="evidence" value="ECO:0007669"/>
    <property type="project" value="TreeGrafter"/>
</dbReference>
<dbReference type="InterPro" id="IPR005809">
    <property type="entry name" value="Succ_CoA_ligase-like_bsu"/>
</dbReference>
<evidence type="ECO:0000256" key="4">
    <source>
        <dbReference type="ARBA" id="ARBA00022723"/>
    </source>
</evidence>
<dbReference type="InterPro" id="IPR016102">
    <property type="entry name" value="Succinyl-CoA_synth-like"/>
</dbReference>
<dbReference type="KEGG" id="msil:METEAL_22580"/>
<dbReference type="PANTHER" id="PTHR11815:SF10">
    <property type="entry name" value="SUCCINATE--COA LIGASE [GDP-FORMING] SUBUNIT BETA, MITOCHONDRIAL"/>
    <property type="match status" value="1"/>
</dbReference>
<feature type="binding site" evidence="7">
    <location>
        <begin position="52"/>
        <end position="54"/>
    </location>
    <ligand>
        <name>ATP</name>
        <dbReference type="ChEBI" id="CHEBI:30616"/>
    </ligand>
</feature>
<comment type="caution">
    <text evidence="7">Lacks conserved residue(s) required for the propagation of feature annotation.</text>
</comment>
<keyword evidence="7 8" id="KW-0067">ATP-binding</keyword>
<reference evidence="11" key="1">
    <citation type="journal article" date="2023" name="Int. J. Syst. Evol. Microbiol.">
        <title>Mesoterricola silvestris gen. nov., sp. nov., Mesoterricola sediminis sp. nov., Geothrix oryzae sp. nov., Geothrix edaphica sp. nov., Geothrix rubra sp. nov., and Geothrix limicola sp. nov., six novel members of Acidobacteriota isolated from soils.</title>
        <authorList>
            <person name="Itoh H."/>
            <person name="Sugisawa Y."/>
            <person name="Mise K."/>
            <person name="Xu Z."/>
            <person name="Kuniyasu M."/>
            <person name="Ushijima N."/>
            <person name="Kawano K."/>
            <person name="Kobayashi E."/>
            <person name="Shiratori Y."/>
            <person name="Masuda Y."/>
            <person name="Senoo K."/>
        </authorList>
    </citation>
    <scope>NUCLEOTIDE SEQUENCE [LARGE SCALE GENOMIC DNA]</scope>
    <source>
        <strain evidence="11">W79</strain>
    </source>
</reference>
<dbReference type="GO" id="GO:0005524">
    <property type="term" value="F:ATP binding"/>
    <property type="evidence" value="ECO:0007669"/>
    <property type="project" value="UniProtKB-UniRule"/>
</dbReference>
<comment type="cofactor">
    <cofactor evidence="7">
        <name>Mg(2+)</name>
        <dbReference type="ChEBI" id="CHEBI:18420"/>
    </cofactor>
    <text evidence="7">Binds 1 Mg(2+) ion per subunit.</text>
</comment>
<dbReference type="InterPro" id="IPR013815">
    <property type="entry name" value="ATP_grasp_subdomain_1"/>
</dbReference>
<keyword evidence="3 7" id="KW-0436">Ligase</keyword>
<dbReference type="FunFam" id="3.30.470.20:FF:000002">
    <property type="entry name" value="Succinate--CoA ligase [ADP-forming] subunit beta"/>
    <property type="match status" value="1"/>
</dbReference>
<evidence type="ECO:0000256" key="6">
    <source>
        <dbReference type="ARBA" id="ARBA00022842"/>
    </source>
</evidence>
<feature type="domain" description="ATP-grasp" evidence="9">
    <location>
        <begin position="9"/>
        <end position="54"/>
    </location>
</feature>
<evidence type="ECO:0000256" key="3">
    <source>
        <dbReference type="ARBA" id="ARBA00022598"/>
    </source>
</evidence>
<feature type="binding site" evidence="7">
    <location>
        <position position="212"/>
    </location>
    <ligand>
        <name>Mg(2+)</name>
        <dbReference type="ChEBI" id="CHEBI:18420"/>
    </ligand>
</feature>
<keyword evidence="4 7" id="KW-0479">Metal-binding</keyword>
<evidence type="ECO:0000313" key="10">
    <source>
        <dbReference type="EMBL" id="BDU73084.1"/>
    </source>
</evidence>